<feature type="coiled-coil region" evidence="1">
    <location>
        <begin position="528"/>
        <end position="555"/>
    </location>
</feature>
<keyword evidence="1" id="KW-0175">Coiled coil</keyword>
<dbReference type="AlphaFoldDB" id="A0A835YQ18"/>
<name>A0A835YQ18_9STRA</name>
<feature type="region of interest" description="Disordered" evidence="2">
    <location>
        <begin position="761"/>
        <end position="785"/>
    </location>
</feature>
<feature type="compositionally biased region" description="Basic residues" evidence="2">
    <location>
        <begin position="936"/>
        <end position="950"/>
    </location>
</feature>
<comment type="caution">
    <text evidence="3">The sequence shown here is derived from an EMBL/GenBank/DDBJ whole genome shotgun (WGS) entry which is preliminary data.</text>
</comment>
<feature type="compositionally biased region" description="Pro residues" evidence="2">
    <location>
        <begin position="849"/>
        <end position="858"/>
    </location>
</feature>
<feature type="compositionally biased region" description="Polar residues" evidence="2">
    <location>
        <begin position="920"/>
        <end position="930"/>
    </location>
</feature>
<organism evidence="3 4">
    <name type="scientific">Tribonema minus</name>
    <dbReference type="NCBI Taxonomy" id="303371"/>
    <lineage>
        <taxon>Eukaryota</taxon>
        <taxon>Sar</taxon>
        <taxon>Stramenopiles</taxon>
        <taxon>Ochrophyta</taxon>
        <taxon>PX clade</taxon>
        <taxon>Xanthophyceae</taxon>
        <taxon>Tribonematales</taxon>
        <taxon>Tribonemataceae</taxon>
        <taxon>Tribonema</taxon>
    </lineage>
</organism>
<evidence type="ECO:0000313" key="4">
    <source>
        <dbReference type="Proteomes" id="UP000664859"/>
    </source>
</evidence>
<feature type="coiled-coil region" evidence="1">
    <location>
        <begin position="445"/>
        <end position="477"/>
    </location>
</feature>
<evidence type="ECO:0000313" key="3">
    <source>
        <dbReference type="EMBL" id="KAG5179432.1"/>
    </source>
</evidence>
<feature type="compositionally biased region" description="Low complexity" evidence="2">
    <location>
        <begin position="887"/>
        <end position="904"/>
    </location>
</feature>
<evidence type="ECO:0000256" key="1">
    <source>
        <dbReference type="SAM" id="Coils"/>
    </source>
</evidence>
<feature type="region of interest" description="Disordered" evidence="2">
    <location>
        <begin position="810"/>
        <end position="969"/>
    </location>
</feature>
<feature type="compositionally biased region" description="Basic and acidic residues" evidence="2">
    <location>
        <begin position="951"/>
        <end position="960"/>
    </location>
</feature>
<evidence type="ECO:0000256" key="2">
    <source>
        <dbReference type="SAM" id="MobiDB-lite"/>
    </source>
</evidence>
<feature type="compositionally biased region" description="Low complexity" evidence="2">
    <location>
        <begin position="810"/>
        <end position="820"/>
    </location>
</feature>
<gene>
    <name evidence="3" type="ORF">JKP88DRAFT_264289</name>
</gene>
<dbReference type="Proteomes" id="UP000664859">
    <property type="component" value="Unassembled WGS sequence"/>
</dbReference>
<protein>
    <submittedName>
        <fullName evidence="3">Uncharacterized protein</fullName>
    </submittedName>
</protein>
<dbReference type="EMBL" id="JAFCMP010000468">
    <property type="protein sequence ID" value="KAG5179432.1"/>
    <property type="molecule type" value="Genomic_DNA"/>
</dbReference>
<feature type="compositionally biased region" description="Low complexity" evidence="2">
    <location>
        <begin position="761"/>
        <end position="770"/>
    </location>
</feature>
<keyword evidence="4" id="KW-1185">Reference proteome</keyword>
<feature type="compositionally biased region" description="Basic and acidic residues" evidence="2">
    <location>
        <begin position="649"/>
        <end position="661"/>
    </location>
</feature>
<feature type="compositionally biased region" description="Gly residues" evidence="2">
    <location>
        <begin position="821"/>
        <end position="830"/>
    </location>
</feature>
<feature type="region of interest" description="Disordered" evidence="2">
    <location>
        <begin position="108"/>
        <end position="141"/>
    </location>
</feature>
<feature type="region of interest" description="Disordered" evidence="2">
    <location>
        <begin position="606"/>
        <end position="667"/>
    </location>
</feature>
<reference evidence="3" key="1">
    <citation type="submission" date="2021-02" db="EMBL/GenBank/DDBJ databases">
        <title>First Annotated Genome of the Yellow-green Alga Tribonema minus.</title>
        <authorList>
            <person name="Mahan K.M."/>
        </authorList>
    </citation>
    <scope>NUCLEOTIDE SEQUENCE</scope>
    <source>
        <strain evidence="3">UTEX B ZZ1240</strain>
    </source>
</reference>
<feature type="compositionally biased region" description="Low complexity" evidence="2">
    <location>
        <begin position="507"/>
        <end position="521"/>
    </location>
</feature>
<sequence>MQEVVRAAVQALADGLAAQQSQAAQLHHMVGALRRQTSPLTRTTTPPAACYETACRARRQAAGKADRPDAERALALSGAAQTEAAALRAELAGLRGEVLAGLADLRGSAQRRRDGRPQRRGGVGARAGAKRRRARWRAPAERSRGSRRVRCVLCGGAPHSLDATALKKELVLSRVSCINLRQLRGQKQLADGRGGALRGRRMRARGREAHTLSMSSVLKFKRILLHMRLCCLYAKHPHALRCLYTTLPSADELSTAARALATAKEVNDACEGTMRRRPASPCAARSARGVVAELRSQVQSVAARGGLQESQRWQANSARLKALEEASAALQRRVDACEAQGLLLDAPDVRRRIDSLEAQQLPFTHFVPLPLPARYHILNVHAAVCASAAPQLAGKADAATLETALAAKANRASVAAALHRKANKEEVRPALEAALRRRADADGAAARMSEAVAEVAARMEELEANALNELIARVEDLEGAAQQNKSIVEDIVGQLNDGGARPLTPYAGSAQHHSSSSAQALHSSTAAAAAAAAAAAELEEDVAAARQAAAAAHAAAQAVEAQLVDLGDEQHNALLRVADAPHCFRTGATQVVARLDALERAAAASRDQLQDQLQHASQGCHRPPSDAGAPSAHPAWGSPLSPTMARAGSRGDDGDGPELRSADALSTAGTAATVARAVAEELERGGWDEQMGWVEGQIEGHEARIAAVEGGLGSLQQQHAYLLAAVQSATTAAAAAAATANAAAPPPSPFLQRHYNAPTSTLAQSAQTAAPAPPPQGSGAFVTDGQSGWGSARVFSPTTSAGADSPFAAAVDAASSPSDSGHGGGGGGDVSGASPPSRHGGAERGAPGDAPPATPPPPPRRRAARPLPAQGETTGGRGVSMQVYRGSPAPQESAASSSLDSYDSPQDLAVAGAGPRQVDGATSSWHSADIQSAVRAVRRLRGGGARRRCERSRVRRDAPRSSRCVLPLR</sequence>
<feature type="region of interest" description="Disordered" evidence="2">
    <location>
        <begin position="502"/>
        <end position="521"/>
    </location>
</feature>
<accession>A0A835YQ18</accession>
<proteinExistence type="predicted"/>